<evidence type="ECO:0000313" key="5">
    <source>
        <dbReference type="Proteomes" id="UP000325315"/>
    </source>
</evidence>
<dbReference type="GO" id="GO:0003677">
    <property type="term" value="F:DNA binding"/>
    <property type="evidence" value="ECO:0007669"/>
    <property type="project" value="InterPro"/>
</dbReference>
<evidence type="ECO:0000256" key="3">
    <source>
        <dbReference type="ARBA" id="ARBA00023242"/>
    </source>
</evidence>
<protein>
    <submittedName>
        <fullName evidence="4">Replication protein A 14 kDa subunit B-like</fullName>
    </submittedName>
</protein>
<dbReference type="Proteomes" id="UP000325315">
    <property type="component" value="Unassembled WGS sequence"/>
</dbReference>
<dbReference type="PANTHER" id="PTHR47058">
    <property type="entry name" value="REPLICATION PROTEIN A 14 KDA SUBUNIT A-RELATED"/>
    <property type="match status" value="1"/>
</dbReference>
<accession>A0A5B6VS07</accession>
<keyword evidence="5" id="KW-1185">Reference proteome</keyword>
<dbReference type="CDD" id="cd04479">
    <property type="entry name" value="RPA3"/>
    <property type="match status" value="1"/>
</dbReference>
<comment type="similarity">
    <text evidence="2">Belongs to the replication factor A protein 3 family.</text>
</comment>
<dbReference type="PANTHER" id="PTHR47058:SF3">
    <property type="entry name" value="REPLICATION PROTEIN A 14 KDA SUBUNIT A-RELATED"/>
    <property type="match status" value="1"/>
</dbReference>
<comment type="caution">
    <text evidence="4">The sequence shown here is derived from an EMBL/GenBank/DDBJ whole genome shotgun (WGS) entry which is preliminary data.</text>
</comment>
<organism evidence="4 5">
    <name type="scientific">Gossypium australe</name>
    <dbReference type="NCBI Taxonomy" id="47621"/>
    <lineage>
        <taxon>Eukaryota</taxon>
        <taxon>Viridiplantae</taxon>
        <taxon>Streptophyta</taxon>
        <taxon>Embryophyta</taxon>
        <taxon>Tracheophyta</taxon>
        <taxon>Spermatophyta</taxon>
        <taxon>Magnoliopsida</taxon>
        <taxon>eudicotyledons</taxon>
        <taxon>Gunneridae</taxon>
        <taxon>Pentapetalae</taxon>
        <taxon>rosids</taxon>
        <taxon>malvids</taxon>
        <taxon>Malvales</taxon>
        <taxon>Malvaceae</taxon>
        <taxon>Malvoideae</taxon>
        <taxon>Gossypium</taxon>
    </lineage>
</organism>
<dbReference type="GO" id="GO:0006281">
    <property type="term" value="P:DNA repair"/>
    <property type="evidence" value="ECO:0007669"/>
    <property type="project" value="InterPro"/>
</dbReference>
<comment type="subcellular location">
    <subcellularLocation>
        <location evidence="1">Nucleus</location>
    </subcellularLocation>
</comment>
<evidence type="ECO:0000256" key="2">
    <source>
        <dbReference type="ARBA" id="ARBA00009761"/>
    </source>
</evidence>
<dbReference type="GO" id="GO:0031981">
    <property type="term" value="C:nuclear lumen"/>
    <property type="evidence" value="ECO:0007669"/>
    <property type="project" value="UniProtKB-ARBA"/>
</dbReference>
<dbReference type="SUPFAM" id="SSF50249">
    <property type="entry name" value="Nucleic acid-binding proteins"/>
    <property type="match status" value="1"/>
</dbReference>
<dbReference type="OrthoDB" id="188186at2759"/>
<proteinExistence type="inferred from homology"/>
<sequence length="156" mass="16974">MDTSSPAAFVNGGLLRMHVGRKVRTVIQVTRSDAGSVTGKSTDGCQLVVRGSPPAPLTSYVEVIGVAENENSIRAELWTNFGDSFGLSACDINLLIGTSYTPSKLPPKPLGIWEFEGSPFCRIMQEALVELELLHNQHSCPRGSPESFLRKPDIFR</sequence>
<dbReference type="Gene3D" id="2.40.50.140">
    <property type="entry name" value="Nucleic acid-binding proteins"/>
    <property type="match status" value="1"/>
</dbReference>
<dbReference type="GO" id="GO:0006310">
    <property type="term" value="P:DNA recombination"/>
    <property type="evidence" value="ECO:0007669"/>
    <property type="project" value="InterPro"/>
</dbReference>
<dbReference type="InterPro" id="IPR012340">
    <property type="entry name" value="NA-bd_OB-fold"/>
</dbReference>
<dbReference type="InterPro" id="IPR013970">
    <property type="entry name" value="Rfa2"/>
</dbReference>
<keyword evidence="3" id="KW-0539">Nucleus</keyword>
<gene>
    <name evidence="4" type="ORF">EPI10_022520</name>
</gene>
<name>A0A5B6VS07_9ROSI</name>
<evidence type="ECO:0000313" key="4">
    <source>
        <dbReference type="EMBL" id="KAA3472006.1"/>
    </source>
</evidence>
<dbReference type="AlphaFoldDB" id="A0A5B6VS07"/>
<evidence type="ECO:0000256" key="1">
    <source>
        <dbReference type="ARBA" id="ARBA00004123"/>
    </source>
</evidence>
<dbReference type="Pfam" id="PF08661">
    <property type="entry name" value="Rep_fac-A_3"/>
    <property type="match status" value="1"/>
</dbReference>
<dbReference type="EMBL" id="SMMG02000005">
    <property type="protein sequence ID" value="KAA3472006.1"/>
    <property type="molecule type" value="Genomic_DNA"/>
</dbReference>
<reference evidence="5" key="1">
    <citation type="journal article" date="2019" name="Plant Biotechnol. J.">
        <title>Genome sequencing of the Australian wild diploid species Gossypium australe highlights disease resistance and delayed gland morphogenesis.</title>
        <authorList>
            <person name="Cai Y."/>
            <person name="Cai X."/>
            <person name="Wang Q."/>
            <person name="Wang P."/>
            <person name="Zhang Y."/>
            <person name="Cai C."/>
            <person name="Xu Y."/>
            <person name="Wang K."/>
            <person name="Zhou Z."/>
            <person name="Wang C."/>
            <person name="Geng S."/>
            <person name="Li B."/>
            <person name="Dong Q."/>
            <person name="Hou Y."/>
            <person name="Wang H."/>
            <person name="Ai P."/>
            <person name="Liu Z."/>
            <person name="Yi F."/>
            <person name="Sun M."/>
            <person name="An G."/>
            <person name="Cheng J."/>
            <person name="Zhang Y."/>
            <person name="Shi Q."/>
            <person name="Xie Y."/>
            <person name="Shi X."/>
            <person name="Chang Y."/>
            <person name="Huang F."/>
            <person name="Chen Y."/>
            <person name="Hong S."/>
            <person name="Mi L."/>
            <person name="Sun Q."/>
            <person name="Zhang L."/>
            <person name="Zhou B."/>
            <person name="Peng R."/>
            <person name="Zhang X."/>
            <person name="Liu F."/>
        </authorList>
    </citation>
    <scope>NUCLEOTIDE SEQUENCE [LARGE SCALE GENOMIC DNA]</scope>
    <source>
        <strain evidence="5">cv. PA1801</strain>
    </source>
</reference>
<dbReference type="GO" id="GO:0006260">
    <property type="term" value="P:DNA replication"/>
    <property type="evidence" value="ECO:0007669"/>
    <property type="project" value="InterPro"/>
</dbReference>